<dbReference type="InterPro" id="IPR036911">
    <property type="entry name" value="ICAT_sf"/>
</dbReference>
<name>A0A1R2BKU9_9CILI</name>
<reference evidence="4 5" key="1">
    <citation type="submission" date="2016-11" db="EMBL/GenBank/DDBJ databases">
        <title>The macronuclear genome of Stentor coeruleus: a giant cell with tiny introns.</title>
        <authorList>
            <person name="Slabodnick M."/>
            <person name="Ruby J.G."/>
            <person name="Reiff S.B."/>
            <person name="Swart E.C."/>
            <person name="Gosai S."/>
            <person name="Prabakaran S."/>
            <person name="Witkowska E."/>
            <person name="Larue G.E."/>
            <person name="Fisher S."/>
            <person name="Freeman R.M."/>
            <person name="Gunawardena J."/>
            <person name="Chu W."/>
            <person name="Stover N.A."/>
            <person name="Gregory B.D."/>
            <person name="Nowacki M."/>
            <person name="Derisi J."/>
            <person name="Roy S.W."/>
            <person name="Marshall W.F."/>
            <person name="Sood P."/>
        </authorList>
    </citation>
    <scope>NUCLEOTIDE SEQUENCE [LARGE SCALE GENOMIC DNA]</scope>
    <source>
        <strain evidence="4">WM001</strain>
    </source>
</reference>
<feature type="coiled-coil region" evidence="2">
    <location>
        <begin position="6"/>
        <end position="47"/>
    </location>
</feature>
<keyword evidence="5" id="KW-1185">Reference proteome</keyword>
<feature type="domain" description="Beta-catenin-interacting ICAT" evidence="3">
    <location>
        <begin position="113"/>
        <end position="157"/>
    </location>
</feature>
<dbReference type="InterPro" id="IPR040065">
    <property type="entry name" value="LZIC"/>
</dbReference>
<comment type="similarity">
    <text evidence="1">Belongs to the CTNNBIP1 family.</text>
</comment>
<dbReference type="GO" id="GO:0008013">
    <property type="term" value="F:beta-catenin binding"/>
    <property type="evidence" value="ECO:0007669"/>
    <property type="project" value="InterPro"/>
</dbReference>
<accession>A0A1R2BKU9</accession>
<dbReference type="Gene3D" id="1.10.10.490">
    <property type="entry name" value="Beta-catenin-interacting ICAT"/>
    <property type="match status" value="1"/>
</dbReference>
<dbReference type="PANTHER" id="PTHR16505:SF8">
    <property type="entry name" value="PROTEIN LZIC"/>
    <property type="match status" value="1"/>
</dbReference>
<organism evidence="4 5">
    <name type="scientific">Stentor coeruleus</name>
    <dbReference type="NCBI Taxonomy" id="5963"/>
    <lineage>
        <taxon>Eukaryota</taxon>
        <taxon>Sar</taxon>
        <taxon>Alveolata</taxon>
        <taxon>Ciliophora</taxon>
        <taxon>Postciliodesmatophora</taxon>
        <taxon>Heterotrichea</taxon>
        <taxon>Heterotrichida</taxon>
        <taxon>Stentoridae</taxon>
        <taxon>Stentor</taxon>
    </lineage>
</organism>
<dbReference type="SUPFAM" id="SSF81730">
    <property type="entry name" value="beta-catenin-interacting protein ICAT"/>
    <property type="match status" value="1"/>
</dbReference>
<dbReference type="AlphaFoldDB" id="A0A1R2BKU9"/>
<dbReference type="Pfam" id="PF06384">
    <property type="entry name" value="ICAT"/>
    <property type="match status" value="1"/>
</dbReference>
<evidence type="ECO:0000256" key="2">
    <source>
        <dbReference type="SAM" id="Coils"/>
    </source>
</evidence>
<protein>
    <recommendedName>
        <fullName evidence="3">Beta-catenin-interacting ICAT domain-containing protein</fullName>
    </recommendedName>
</protein>
<dbReference type="EMBL" id="MPUH01000577">
    <property type="protein sequence ID" value="OMJ77403.1"/>
    <property type="molecule type" value="Genomic_DNA"/>
</dbReference>
<keyword evidence="2" id="KW-0175">Coiled coil</keyword>
<dbReference type="Proteomes" id="UP000187209">
    <property type="component" value="Unassembled WGS sequence"/>
</dbReference>
<evidence type="ECO:0000259" key="3">
    <source>
        <dbReference type="Pfam" id="PF06384"/>
    </source>
</evidence>
<sequence length="187" mass="21538">MVSRGEAETQALRQRVNDQLNRLMNQLKDLEENKEALDEEEYTSMREDTLQQLKEFSELLERQKSGNVTLIDHLNQVQIAIREAVSQAFKTPEVIQMFASKQPQLLRNYLESLERDKQLGKVNEQEYLARKAELLTALKKLDDSLSQAEKDFLLGYTTGGSRVEAMDSEVNARDLLAKQNVHVDKKN</sequence>
<evidence type="ECO:0000313" key="4">
    <source>
        <dbReference type="EMBL" id="OMJ77403.1"/>
    </source>
</evidence>
<dbReference type="PANTHER" id="PTHR16505">
    <property type="entry name" value="PROTEIN LZIC"/>
    <property type="match status" value="1"/>
</dbReference>
<evidence type="ECO:0000313" key="5">
    <source>
        <dbReference type="Proteomes" id="UP000187209"/>
    </source>
</evidence>
<dbReference type="OrthoDB" id="10262856at2759"/>
<proteinExistence type="inferred from homology"/>
<gene>
    <name evidence="4" type="ORF">SteCoe_23004</name>
</gene>
<evidence type="ECO:0000256" key="1">
    <source>
        <dbReference type="ARBA" id="ARBA00006505"/>
    </source>
</evidence>
<dbReference type="InterPro" id="IPR009428">
    <property type="entry name" value="ICAT_dom"/>
</dbReference>
<comment type="caution">
    <text evidence="4">The sequence shown here is derived from an EMBL/GenBank/DDBJ whole genome shotgun (WGS) entry which is preliminary data.</text>
</comment>